<sequence length="865" mass="95364">MEVPVGLGEACESPDAVFQGAYQSVFQNIRVARASNPESLDFSSSKKCGCLQETASTEMRLSKLSPSKGIICCPEKECDSASSVMQAAASRIHFLKSSTGSKSDLSLSSSGSGRSDATESSGSRAGFFRVAESGQKGCGAAEVETRELHSGRDASVASSSRACSTTTTSSSSSISETARELCKAVSVSLGLAMVSSELGEVGPHHAPPPQTTESSSEEIYLFGMPLLNCSVSEREAGGRKEREYALAAGRDRGAELRGRDKLLEMFKSGDLEQLAGEVTTFQCSTASRSHLTADVQEVHEFGSLSGDFANLSSEGTAATAATTAPDMDATRAASCQFEQLLPQSMAHFVQPELENGPSHSFAKPAEMSRRVRGPRGGLRNLYNVKIKAEMMPRELNDTWAYPHRYAGDSNGQHGSPKQRTPYASGHETPFICSPYEYGRSEALVPRERLPPEQWYPGGMLTRPPYPNMPCVKNEMGKWLDVTSFTDSRFDGGRSDIFQMDFFLPPQRTCLICSDEASGCHYGALTCGSCKVFFKRAAEGKQKYLCASRNDCTIDKLRRKNCPSCRLKKCFEAGMTLGARKLRKIGQMKGPEEVGPVQGPSETIQCLLPNPSLTFHSQLIFLNILEAIEPEVVNAGHDHGQPDSAAALLTSLNELGERQLVKVVKWAKGLPGFRNLHVDDQMTVIQHTWMGVMVFALGWRSYKNANARMLYFAPDLIFNDHRMHISSMYEHCVQMKHLSQEFVLLQVTQEEFLCMKALLLFSIIPVEGLKSQKYFDELRLTYINELDRLINYGRKANCAMRFQQLTRLMDSLQPIVQKLHQFTFDLFVQARSLPTKVSFPEMIAEIISVQVPKILAGLFKPILFHK</sequence>
<dbReference type="GO" id="GO:0051414">
    <property type="term" value="P:response to cortisol"/>
    <property type="evidence" value="ECO:0007669"/>
    <property type="project" value="UniProtKB-ARBA"/>
</dbReference>
<dbReference type="PANTHER" id="PTHR48092">
    <property type="entry name" value="KNIRPS-RELATED PROTEIN-RELATED"/>
    <property type="match status" value="1"/>
</dbReference>
<organism evidence="21">
    <name type="scientific">Spinibarbichthys denticulatus</name>
    <name type="common">Phoenix barb</name>
    <name type="synonym">Spinibarbus denticulatus</name>
    <dbReference type="NCBI Taxonomy" id="75369"/>
    <lineage>
        <taxon>Eukaryota</taxon>
        <taxon>Metazoa</taxon>
        <taxon>Chordata</taxon>
        <taxon>Craniata</taxon>
        <taxon>Vertebrata</taxon>
        <taxon>Euteleostomi</taxon>
        <taxon>Actinopterygii</taxon>
        <taxon>Neopterygii</taxon>
        <taxon>Teleostei</taxon>
        <taxon>Ostariophysi</taxon>
        <taxon>Cypriniformes</taxon>
        <taxon>Cyprinidae</taxon>
        <taxon>Spinibarbinae</taxon>
        <taxon>Spinibarbichthys</taxon>
    </lineage>
</organism>
<keyword evidence="11" id="KW-0446">Lipid-binding</keyword>
<feature type="domain" description="NR LBD" evidence="20">
    <location>
        <begin position="610"/>
        <end position="844"/>
    </location>
</feature>
<dbReference type="Gene3D" id="3.30.50.10">
    <property type="entry name" value="Erythroid Transcription Factor GATA-1, subunit A"/>
    <property type="match status" value="1"/>
</dbReference>
<dbReference type="SMART" id="SM00430">
    <property type="entry name" value="HOLI"/>
    <property type="match status" value="1"/>
</dbReference>
<evidence type="ECO:0000256" key="9">
    <source>
        <dbReference type="ARBA" id="ARBA00022833"/>
    </source>
</evidence>
<dbReference type="PROSITE" id="PS51843">
    <property type="entry name" value="NR_LBD"/>
    <property type="match status" value="1"/>
</dbReference>
<keyword evidence="10" id="KW-0805">Transcription regulation</keyword>
<dbReference type="Gene3D" id="1.10.565.10">
    <property type="entry name" value="Retinoid X Receptor"/>
    <property type="match status" value="1"/>
</dbReference>
<dbReference type="GO" id="GO:0001046">
    <property type="term" value="F:core promoter sequence-specific DNA binding"/>
    <property type="evidence" value="ECO:0007669"/>
    <property type="project" value="UniProtKB-ARBA"/>
</dbReference>
<keyword evidence="13" id="KW-0804">Transcription</keyword>
<dbReference type="InterPro" id="IPR000536">
    <property type="entry name" value="Nucl_hrmn_rcpt_lig-bd"/>
</dbReference>
<reference evidence="21" key="1">
    <citation type="submission" date="2008-02" db="EMBL/GenBank/DDBJ databases">
        <authorList>
            <person name="Liu X.C."/>
            <person name="Su H.L."/>
            <person name="Zhu P."/>
            <person name="Zhang Y."/>
            <person name="Huang J.H."/>
            <person name="Lin H.R."/>
        </authorList>
    </citation>
    <scope>NUCLEOTIDE SEQUENCE</scope>
</reference>
<evidence type="ECO:0000256" key="10">
    <source>
        <dbReference type="ARBA" id="ARBA00023015"/>
    </source>
</evidence>
<evidence type="ECO:0000256" key="11">
    <source>
        <dbReference type="ARBA" id="ARBA00023121"/>
    </source>
</evidence>
<evidence type="ECO:0000256" key="17">
    <source>
        <dbReference type="ARBA" id="ARBA00031402"/>
    </source>
</evidence>
<accession>B1PZT7</accession>
<dbReference type="InterPro" id="IPR013088">
    <property type="entry name" value="Znf_NHR/GATA"/>
</dbReference>
<dbReference type="PROSITE" id="PS51030">
    <property type="entry name" value="NUCLEAR_REC_DBD_2"/>
    <property type="match status" value="1"/>
</dbReference>
<evidence type="ECO:0000256" key="5">
    <source>
        <dbReference type="ARBA" id="ARBA00022490"/>
    </source>
</evidence>
<keyword evidence="6" id="KW-0754">Steroid-binding</keyword>
<name>B1PZT7_SPIDN</name>
<dbReference type="SUPFAM" id="SSF48508">
    <property type="entry name" value="Nuclear receptor ligand-binding domain"/>
    <property type="match status" value="1"/>
</dbReference>
<evidence type="ECO:0000313" key="21">
    <source>
        <dbReference type="EMBL" id="ACA96518.1"/>
    </source>
</evidence>
<evidence type="ECO:0000256" key="13">
    <source>
        <dbReference type="ARBA" id="ARBA00023163"/>
    </source>
</evidence>
<keyword evidence="12" id="KW-0238">DNA-binding</keyword>
<evidence type="ECO:0000256" key="12">
    <source>
        <dbReference type="ARBA" id="ARBA00023125"/>
    </source>
</evidence>
<dbReference type="GO" id="GO:0031963">
    <property type="term" value="F:nuclear cortisol receptor activity"/>
    <property type="evidence" value="ECO:0007669"/>
    <property type="project" value="UniProtKB-ARBA"/>
</dbReference>
<dbReference type="GO" id="GO:0008270">
    <property type="term" value="F:zinc ion binding"/>
    <property type="evidence" value="ECO:0007669"/>
    <property type="project" value="UniProtKB-KW"/>
</dbReference>
<dbReference type="Pfam" id="PF00104">
    <property type="entry name" value="Hormone_recep"/>
    <property type="match status" value="1"/>
</dbReference>
<evidence type="ECO:0000256" key="1">
    <source>
        <dbReference type="ARBA" id="ARBA00004123"/>
    </source>
</evidence>
<evidence type="ECO:0000256" key="16">
    <source>
        <dbReference type="ARBA" id="ARBA00031165"/>
    </source>
</evidence>
<proteinExistence type="evidence at transcript level"/>
<dbReference type="PRINTS" id="PR00047">
    <property type="entry name" value="STROIDFINGER"/>
</dbReference>
<evidence type="ECO:0000256" key="14">
    <source>
        <dbReference type="ARBA" id="ARBA00023170"/>
    </source>
</evidence>
<evidence type="ECO:0000256" key="6">
    <source>
        <dbReference type="ARBA" id="ARBA00022665"/>
    </source>
</evidence>
<dbReference type="Pfam" id="PF00105">
    <property type="entry name" value="zf-C4"/>
    <property type="match status" value="1"/>
</dbReference>
<dbReference type="SMART" id="SM00399">
    <property type="entry name" value="ZnF_C4"/>
    <property type="match status" value="1"/>
</dbReference>
<dbReference type="InterPro" id="IPR050200">
    <property type="entry name" value="Nuclear_hormone_rcpt_NR3"/>
</dbReference>
<dbReference type="GO" id="GO:1990794">
    <property type="term" value="C:basolateral part of cell"/>
    <property type="evidence" value="ECO:0007669"/>
    <property type="project" value="UniProtKB-ARBA"/>
</dbReference>
<evidence type="ECO:0000256" key="2">
    <source>
        <dbReference type="ARBA" id="ARBA00004496"/>
    </source>
</evidence>
<dbReference type="GO" id="GO:0005737">
    <property type="term" value="C:cytoplasm"/>
    <property type="evidence" value="ECO:0007669"/>
    <property type="project" value="UniProtKB-SubCell"/>
</dbReference>
<feature type="compositionally biased region" description="Low complexity" evidence="18">
    <location>
        <begin position="154"/>
        <end position="170"/>
    </location>
</feature>
<comment type="subcellular location">
    <subcellularLocation>
        <location evidence="2">Cytoplasm</location>
    </subcellularLocation>
    <subcellularLocation>
        <location evidence="1">Nucleus</location>
    </subcellularLocation>
</comment>
<comment type="similarity">
    <text evidence="3">Belongs to the nuclear hormone receptor family. NR3 subfamily.</text>
</comment>
<dbReference type="FunFam" id="3.30.50.10:FF:000024">
    <property type="entry name" value="Androgen receptor"/>
    <property type="match status" value="1"/>
</dbReference>
<dbReference type="AlphaFoldDB" id="B1PZT7"/>
<evidence type="ECO:0000256" key="7">
    <source>
        <dbReference type="ARBA" id="ARBA00022723"/>
    </source>
</evidence>
<dbReference type="EMBL" id="EU517118">
    <property type="protein sequence ID" value="ACA96518.1"/>
    <property type="molecule type" value="mRNA"/>
</dbReference>
<keyword evidence="14 21" id="KW-0675">Receptor</keyword>
<dbReference type="PROSITE" id="PS00031">
    <property type="entry name" value="NUCLEAR_REC_DBD_1"/>
    <property type="match status" value="1"/>
</dbReference>
<dbReference type="InterPro" id="IPR001628">
    <property type="entry name" value="Znf_hrmn_rcpt"/>
</dbReference>
<dbReference type="GO" id="GO:1990239">
    <property type="term" value="F:steroid hormone binding"/>
    <property type="evidence" value="ECO:0007669"/>
    <property type="project" value="UniProtKB-ARBA"/>
</dbReference>
<feature type="region of interest" description="Disordered" evidence="18">
    <location>
        <begin position="99"/>
        <end position="123"/>
    </location>
</feature>
<reference evidence="21" key="2">
    <citation type="journal article" date="2009" name="Gen. Comp. Endocrinol.">
        <title>Molecular cloning, characterization and expression pattern of androgen receptor in Spinibarbus denticulatus.</title>
        <authorList>
            <person name="Liu X."/>
            <person name="Su H."/>
            <person name="Zhu P."/>
            <person name="Zhang Y."/>
            <person name="Huang J."/>
            <person name="Lin H."/>
        </authorList>
    </citation>
    <scope>NUCLEOTIDE SEQUENCE</scope>
</reference>
<dbReference type="GO" id="GO:0005634">
    <property type="term" value="C:nucleus"/>
    <property type="evidence" value="ECO:0007669"/>
    <property type="project" value="UniProtKB-SubCell"/>
</dbReference>
<dbReference type="CDD" id="cd07173">
    <property type="entry name" value="NR_DBD_AR"/>
    <property type="match status" value="1"/>
</dbReference>
<evidence type="ECO:0000256" key="8">
    <source>
        <dbReference type="ARBA" id="ARBA00022771"/>
    </source>
</evidence>
<evidence type="ECO:0000256" key="18">
    <source>
        <dbReference type="SAM" id="MobiDB-lite"/>
    </source>
</evidence>
<feature type="compositionally biased region" description="Low complexity" evidence="18">
    <location>
        <begin position="99"/>
        <end position="121"/>
    </location>
</feature>
<evidence type="ECO:0000256" key="4">
    <source>
        <dbReference type="ARBA" id="ARBA00016946"/>
    </source>
</evidence>
<dbReference type="InterPro" id="IPR001723">
    <property type="entry name" value="Nuclear_hrmn_rcpt"/>
</dbReference>
<keyword evidence="15" id="KW-0539">Nucleus</keyword>
<protein>
    <recommendedName>
        <fullName evidence="4">Androgen receptor</fullName>
    </recommendedName>
    <alternativeName>
        <fullName evidence="17">Dihydrotestosterone receptor</fullName>
    </alternativeName>
    <alternativeName>
        <fullName evidence="16">Nuclear receptor subfamily 3 group C member 4</fullName>
    </alternativeName>
</protein>
<evidence type="ECO:0000256" key="3">
    <source>
        <dbReference type="ARBA" id="ARBA00005413"/>
    </source>
</evidence>
<dbReference type="GO" id="GO:0010628">
    <property type="term" value="P:positive regulation of gene expression"/>
    <property type="evidence" value="ECO:0007669"/>
    <property type="project" value="UniProtKB-ARBA"/>
</dbReference>
<evidence type="ECO:0000256" key="15">
    <source>
        <dbReference type="ARBA" id="ARBA00023242"/>
    </source>
</evidence>
<evidence type="ECO:0000259" key="20">
    <source>
        <dbReference type="PROSITE" id="PS51843"/>
    </source>
</evidence>
<feature type="domain" description="Nuclear receptor" evidence="19">
    <location>
        <begin position="506"/>
        <end position="581"/>
    </location>
</feature>
<dbReference type="InterPro" id="IPR035500">
    <property type="entry name" value="NHR-like_dom_sf"/>
</dbReference>
<feature type="region of interest" description="Disordered" evidence="18">
    <location>
        <begin position="354"/>
        <end position="373"/>
    </location>
</feature>
<dbReference type="FunFam" id="1.10.565.10:FF:000004">
    <property type="entry name" value="Androgen receptor variant"/>
    <property type="match status" value="1"/>
</dbReference>
<keyword evidence="7" id="KW-0479">Metal-binding</keyword>
<keyword evidence="5" id="KW-0963">Cytoplasm</keyword>
<dbReference type="PRINTS" id="PR00398">
    <property type="entry name" value="STRDHORMONER"/>
</dbReference>
<keyword evidence="9" id="KW-0862">Zinc</keyword>
<dbReference type="SUPFAM" id="SSF57716">
    <property type="entry name" value="Glucocorticoid receptor-like (DNA-binding domain)"/>
    <property type="match status" value="1"/>
</dbReference>
<evidence type="ECO:0000259" key="19">
    <source>
        <dbReference type="PROSITE" id="PS51030"/>
    </source>
</evidence>
<keyword evidence="8" id="KW-0863">Zinc-finger</keyword>
<feature type="region of interest" description="Disordered" evidence="18">
    <location>
        <begin position="145"/>
        <end position="170"/>
    </location>
</feature>